<evidence type="ECO:0000313" key="2">
    <source>
        <dbReference type="Proteomes" id="UP000198906"/>
    </source>
</evidence>
<dbReference type="EMBL" id="FMHU01000002">
    <property type="protein sequence ID" value="SCL25370.1"/>
    <property type="molecule type" value="Genomic_DNA"/>
</dbReference>
<evidence type="ECO:0000313" key="1">
    <source>
        <dbReference type="EMBL" id="SCL25370.1"/>
    </source>
</evidence>
<name>A0A1C6S7C6_9ACTN</name>
<gene>
    <name evidence="1" type="ORF">GA0074694_4201</name>
</gene>
<proteinExistence type="predicted"/>
<dbReference type="Proteomes" id="UP000198906">
    <property type="component" value="Unassembled WGS sequence"/>
</dbReference>
<dbReference type="AlphaFoldDB" id="A0A1C6S7C6"/>
<sequence length="54" mass="5482">MAGVRASEYEAATITVGGAEIMMAMTSVGDGAFPVHLDLDASGVPTAVRITVDE</sequence>
<reference evidence="2" key="1">
    <citation type="submission" date="2016-06" db="EMBL/GenBank/DDBJ databases">
        <authorList>
            <person name="Varghese N."/>
        </authorList>
    </citation>
    <scope>NUCLEOTIDE SEQUENCE [LARGE SCALE GENOMIC DNA]</scope>
    <source>
        <strain evidence="2">DSM 46123</strain>
    </source>
</reference>
<protein>
    <submittedName>
        <fullName evidence="1">Uncharacterized protein</fullName>
    </submittedName>
</protein>
<accession>A0A1C6S7C6</accession>
<keyword evidence="2" id="KW-1185">Reference proteome</keyword>
<organism evidence="1 2">
    <name type="scientific">Micromonospora inyonensis</name>
    <dbReference type="NCBI Taxonomy" id="47866"/>
    <lineage>
        <taxon>Bacteria</taxon>
        <taxon>Bacillati</taxon>
        <taxon>Actinomycetota</taxon>
        <taxon>Actinomycetes</taxon>
        <taxon>Micromonosporales</taxon>
        <taxon>Micromonosporaceae</taxon>
        <taxon>Micromonospora</taxon>
    </lineage>
</organism>